<dbReference type="Pfam" id="PF17207">
    <property type="entry name" value="MCM_OB"/>
    <property type="match status" value="1"/>
</dbReference>
<dbReference type="SUPFAM" id="SSF52540">
    <property type="entry name" value="P-loop containing nucleoside triphosphate hydrolases"/>
    <property type="match status" value="1"/>
</dbReference>
<dbReference type="InterPro" id="IPR012340">
    <property type="entry name" value="NA-bd_OB-fold"/>
</dbReference>
<dbReference type="Gene3D" id="3.40.50.300">
    <property type="entry name" value="P-loop containing nucleotide triphosphate hydrolases"/>
    <property type="match status" value="1"/>
</dbReference>
<keyword evidence="6" id="KW-1185">Reference proteome</keyword>
<keyword evidence="2 3" id="KW-0067">ATP-binding</keyword>
<keyword evidence="3" id="KW-0238">DNA-binding</keyword>
<evidence type="ECO:0000313" key="6">
    <source>
        <dbReference type="Proteomes" id="UP001159405"/>
    </source>
</evidence>
<dbReference type="Pfam" id="PF00493">
    <property type="entry name" value="MCM"/>
    <property type="match status" value="1"/>
</dbReference>
<dbReference type="EMBL" id="CALNXK010000320">
    <property type="protein sequence ID" value="CAH3182329.1"/>
    <property type="molecule type" value="Genomic_DNA"/>
</dbReference>
<keyword evidence="1 3" id="KW-0547">Nucleotide-binding</keyword>
<proteinExistence type="inferred from homology"/>
<reference evidence="5 6" key="1">
    <citation type="submission" date="2022-05" db="EMBL/GenBank/DDBJ databases">
        <authorList>
            <consortium name="Genoscope - CEA"/>
            <person name="William W."/>
        </authorList>
    </citation>
    <scope>NUCLEOTIDE SEQUENCE [LARGE SCALE GENOMIC DNA]</scope>
</reference>
<dbReference type="SUPFAM" id="SSF50249">
    <property type="entry name" value="Nucleic acid-binding proteins"/>
    <property type="match status" value="1"/>
</dbReference>
<evidence type="ECO:0000256" key="3">
    <source>
        <dbReference type="RuleBase" id="RU004070"/>
    </source>
</evidence>
<evidence type="ECO:0000256" key="2">
    <source>
        <dbReference type="ARBA" id="ARBA00022840"/>
    </source>
</evidence>
<dbReference type="SMART" id="SM00350">
    <property type="entry name" value="MCM"/>
    <property type="match status" value="1"/>
</dbReference>
<comment type="similarity">
    <text evidence="3">Belongs to the MCM family.</text>
</comment>
<dbReference type="InterPro" id="IPR033762">
    <property type="entry name" value="MCM_OB"/>
</dbReference>
<protein>
    <recommendedName>
        <fullName evidence="4">MCM C-terminal AAA(+) ATPase domain-containing protein</fullName>
    </recommendedName>
</protein>
<dbReference type="PANTHER" id="PTHR11630">
    <property type="entry name" value="DNA REPLICATION LICENSING FACTOR MCM FAMILY MEMBER"/>
    <property type="match status" value="1"/>
</dbReference>
<dbReference type="InterPro" id="IPR031327">
    <property type="entry name" value="MCM"/>
</dbReference>
<evidence type="ECO:0000313" key="5">
    <source>
        <dbReference type="EMBL" id="CAH3182329.1"/>
    </source>
</evidence>
<dbReference type="PANTHER" id="PTHR11630:SF26">
    <property type="entry name" value="DNA REPLICATION LICENSING FACTOR MCM7"/>
    <property type="match status" value="1"/>
</dbReference>
<dbReference type="Gene3D" id="2.40.50.140">
    <property type="entry name" value="Nucleic acid-binding proteins"/>
    <property type="match status" value="1"/>
</dbReference>
<dbReference type="Proteomes" id="UP001159405">
    <property type="component" value="Unassembled WGS sequence"/>
</dbReference>
<sequence length="243" mass="26382">MPLLMCPSEECKVNKAGGRLYLQTRGSKFIKFRELKIQEHSDQVPVGNIPQSMTVIAKGETTRLVVLGDHVAITGVFLPMMKTGFRQLTQGLLSATFLEAHRIVKMNKTEDDEMGDEELTDKEIRALSDEPDAYDKRSSSLAPEIYGHEDIKKAPLLLLVGGVDCTPQGMKIRGNINILLMGDPGVAKSQMLGYIDRLNAPQSQYTTGRGSLGVGLTAAVMKDPLTGEKILEGGALVLANKGV</sequence>
<evidence type="ECO:0000256" key="1">
    <source>
        <dbReference type="ARBA" id="ARBA00022741"/>
    </source>
</evidence>
<gene>
    <name evidence="5" type="ORF">PLOB_00026910</name>
</gene>
<comment type="caution">
    <text evidence="5">The sequence shown here is derived from an EMBL/GenBank/DDBJ whole genome shotgun (WGS) entry which is preliminary data.</text>
</comment>
<dbReference type="PROSITE" id="PS50051">
    <property type="entry name" value="MCM_2"/>
    <property type="match status" value="1"/>
</dbReference>
<feature type="domain" description="MCM C-terminal AAA(+) ATPase" evidence="4">
    <location>
        <begin position="133"/>
        <end position="243"/>
    </location>
</feature>
<accession>A0ABN8RTP6</accession>
<name>A0ABN8RTP6_9CNID</name>
<dbReference type="InterPro" id="IPR001208">
    <property type="entry name" value="MCM_dom"/>
</dbReference>
<evidence type="ECO:0000259" key="4">
    <source>
        <dbReference type="PROSITE" id="PS50051"/>
    </source>
</evidence>
<organism evidence="5 6">
    <name type="scientific">Porites lobata</name>
    <dbReference type="NCBI Taxonomy" id="104759"/>
    <lineage>
        <taxon>Eukaryota</taxon>
        <taxon>Metazoa</taxon>
        <taxon>Cnidaria</taxon>
        <taxon>Anthozoa</taxon>
        <taxon>Hexacorallia</taxon>
        <taxon>Scleractinia</taxon>
        <taxon>Fungiina</taxon>
        <taxon>Poritidae</taxon>
        <taxon>Porites</taxon>
    </lineage>
</organism>
<dbReference type="PRINTS" id="PR01657">
    <property type="entry name" value="MCMFAMILY"/>
</dbReference>
<dbReference type="InterPro" id="IPR027417">
    <property type="entry name" value="P-loop_NTPase"/>
</dbReference>